<dbReference type="GO" id="GO:0016787">
    <property type="term" value="F:hydrolase activity"/>
    <property type="evidence" value="ECO:0007669"/>
    <property type="project" value="UniProtKB-KW"/>
</dbReference>
<dbReference type="GO" id="GO:0005524">
    <property type="term" value="F:ATP binding"/>
    <property type="evidence" value="ECO:0007669"/>
    <property type="project" value="UniProtKB-KW"/>
</dbReference>
<keyword evidence="8" id="KW-0067">ATP-binding</keyword>
<evidence type="ECO:0000256" key="14">
    <source>
        <dbReference type="SAM" id="MobiDB-lite"/>
    </source>
</evidence>
<dbReference type="GeneID" id="93611855"/>
<evidence type="ECO:0000256" key="12">
    <source>
        <dbReference type="ARBA" id="ARBA00023204"/>
    </source>
</evidence>
<keyword evidence="9" id="KW-0779">Telomere</keyword>
<evidence type="ECO:0000259" key="15">
    <source>
        <dbReference type="Pfam" id="PF02735"/>
    </source>
</evidence>
<dbReference type="FunCoup" id="I1BVE9">
    <property type="interactions" value="818"/>
</dbReference>
<keyword evidence="12" id="KW-0234">DNA repair</keyword>
<feature type="domain" description="Ku70/Ku80 N-terminal alpha/beta" evidence="16">
    <location>
        <begin position="31"/>
        <end position="241"/>
    </location>
</feature>
<dbReference type="GO" id="GO:0000723">
    <property type="term" value="P:telomere maintenance"/>
    <property type="evidence" value="ECO:0007669"/>
    <property type="project" value="InterPro"/>
</dbReference>
<dbReference type="VEuPathDB" id="FungiDB:RO3G_04884"/>
<evidence type="ECO:0000256" key="2">
    <source>
        <dbReference type="ARBA" id="ARBA00004574"/>
    </source>
</evidence>
<dbReference type="GO" id="GO:0003684">
    <property type="term" value="F:damaged DNA binding"/>
    <property type="evidence" value="ECO:0007669"/>
    <property type="project" value="InterPro"/>
</dbReference>
<evidence type="ECO:0000256" key="6">
    <source>
        <dbReference type="ARBA" id="ARBA00022801"/>
    </source>
</evidence>
<keyword evidence="13" id="KW-0539">Nucleus</keyword>
<reference evidence="17 18" key="1">
    <citation type="journal article" date="2009" name="PLoS Genet.">
        <title>Genomic analysis of the basal lineage fungus Rhizopus oryzae reveals a whole-genome duplication.</title>
        <authorList>
            <person name="Ma L.-J."/>
            <person name="Ibrahim A.S."/>
            <person name="Skory C."/>
            <person name="Grabherr M.G."/>
            <person name="Burger G."/>
            <person name="Butler M."/>
            <person name="Elias M."/>
            <person name="Idnurm A."/>
            <person name="Lang B.F."/>
            <person name="Sone T."/>
            <person name="Abe A."/>
            <person name="Calvo S.E."/>
            <person name="Corrochano L.M."/>
            <person name="Engels R."/>
            <person name="Fu J."/>
            <person name="Hansberg W."/>
            <person name="Kim J.-M."/>
            <person name="Kodira C.D."/>
            <person name="Koehrsen M.J."/>
            <person name="Liu B."/>
            <person name="Miranda-Saavedra D."/>
            <person name="O'Leary S."/>
            <person name="Ortiz-Castellanos L."/>
            <person name="Poulter R."/>
            <person name="Rodriguez-Romero J."/>
            <person name="Ruiz-Herrera J."/>
            <person name="Shen Y.-Q."/>
            <person name="Zeng Q."/>
            <person name="Galagan J."/>
            <person name="Birren B.W."/>
            <person name="Cuomo C.A."/>
            <person name="Wickes B.L."/>
        </authorList>
    </citation>
    <scope>NUCLEOTIDE SEQUENCE [LARGE SCALE GENOMIC DNA]</scope>
    <source>
        <strain evidence="18">RA 99-880 / ATCC MYA-4621 / FGSC 9543 / NRRL 43880</strain>
    </source>
</reference>
<evidence type="ECO:0000313" key="18">
    <source>
        <dbReference type="Proteomes" id="UP000009138"/>
    </source>
</evidence>
<accession>I1BVE9</accession>
<evidence type="ECO:0000256" key="13">
    <source>
        <dbReference type="ARBA" id="ARBA00023242"/>
    </source>
</evidence>
<dbReference type="RefSeq" id="XP_067515575.1">
    <property type="nucleotide sequence ID" value="XM_067659474.1"/>
</dbReference>
<keyword evidence="18" id="KW-1185">Reference proteome</keyword>
<feature type="region of interest" description="Disordered" evidence="14">
    <location>
        <begin position="1"/>
        <end position="25"/>
    </location>
</feature>
<proteinExistence type="inferred from homology"/>
<dbReference type="OrthoDB" id="3249161at2759"/>
<gene>
    <name evidence="17" type="ORF">RO3G_04884</name>
</gene>
<organism evidence="17 18">
    <name type="scientific">Rhizopus delemar (strain RA 99-880 / ATCC MYA-4621 / FGSC 9543 / NRRL 43880)</name>
    <name type="common">Mucormycosis agent</name>
    <name type="synonym">Rhizopus arrhizus var. delemar</name>
    <dbReference type="NCBI Taxonomy" id="246409"/>
    <lineage>
        <taxon>Eukaryota</taxon>
        <taxon>Fungi</taxon>
        <taxon>Fungi incertae sedis</taxon>
        <taxon>Mucoromycota</taxon>
        <taxon>Mucoromycotina</taxon>
        <taxon>Mucoromycetes</taxon>
        <taxon>Mucorales</taxon>
        <taxon>Mucorineae</taxon>
        <taxon>Rhizopodaceae</taxon>
        <taxon>Rhizopus</taxon>
    </lineage>
</organism>
<evidence type="ECO:0000259" key="16">
    <source>
        <dbReference type="Pfam" id="PF03731"/>
    </source>
</evidence>
<evidence type="ECO:0000256" key="8">
    <source>
        <dbReference type="ARBA" id="ARBA00022840"/>
    </source>
</evidence>
<dbReference type="Pfam" id="PF03731">
    <property type="entry name" value="Ku_N"/>
    <property type="match status" value="1"/>
</dbReference>
<protein>
    <submittedName>
        <fullName evidence="17">Uncharacterized protein</fullName>
    </submittedName>
</protein>
<dbReference type="GO" id="GO:0006303">
    <property type="term" value="P:double-strand break repair via nonhomologous end joining"/>
    <property type="evidence" value="ECO:0007669"/>
    <property type="project" value="InterPro"/>
</dbReference>
<dbReference type="eggNOG" id="KOG2327">
    <property type="taxonomic scope" value="Eukaryota"/>
</dbReference>
<dbReference type="CDD" id="cd01458">
    <property type="entry name" value="vWA_ku"/>
    <property type="match status" value="1"/>
</dbReference>
<comment type="similarity">
    <text evidence="3">Belongs to the ku70 family.</text>
</comment>
<dbReference type="GO" id="GO:0042162">
    <property type="term" value="F:telomeric DNA binding"/>
    <property type="evidence" value="ECO:0007669"/>
    <property type="project" value="InterPro"/>
</dbReference>
<dbReference type="Gene3D" id="2.40.290.10">
    <property type="match status" value="1"/>
</dbReference>
<dbReference type="Gene3D" id="1.10.1600.10">
    <property type="match status" value="1"/>
</dbReference>
<dbReference type="EMBL" id="CH476734">
    <property type="protein sequence ID" value="EIE80179.1"/>
    <property type="molecule type" value="Genomic_DNA"/>
</dbReference>
<dbReference type="GO" id="GO:0006310">
    <property type="term" value="P:DNA recombination"/>
    <property type="evidence" value="ECO:0007669"/>
    <property type="project" value="UniProtKB-KW"/>
</dbReference>
<evidence type="ECO:0000256" key="1">
    <source>
        <dbReference type="ARBA" id="ARBA00004123"/>
    </source>
</evidence>
<keyword evidence="4" id="KW-0547">Nucleotide-binding</keyword>
<evidence type="ECO:0000256" key="3">
    <source>
        <dbReference type="ARBA" id="ARBA00005240"/>
    </source>
</evidence>
<dbReference type="PIRSF" id="PIRSF003033">
    <property type="entry name" value="Ku70"/>
    <property type="match status" value="1"/>
</dbReference>
<dbReference type="Pfam" id="PF02735">
    <property type="entry name" value="Ku"/>
    <property type="match status" value="1"/>
</dbReference>
<feature type="domain" description="Ku" evidence="15">
    <location>
        <begin position="256"/>
        <end position="366"/>
    </location>
</feature>
<evidence type="ECO:0000256" key="4">
    <source>
        <dbReference type="ARBA" id="ARBA00022741"/>
    </source>
</evidence>
<evidence type="ECO:0000256" key="9">
    <source>
        <dbReference type="ARBA" id="ARBA00022895"/>
    </source>
</evidence>
<dbReference type="SUPFAM" id="SSF100939">
    <property type="entry name" value="SPOC domain-like"/>
    <property type="match status" value="1"/>
</dbReference>
<dbReference type="NCBIfam" id="TIGR00578">
    <property type="entry name" value="ku70"/>
    <property type="match status" value="1"/>
</dbReference>
<keyword evidence="7" id="KW-0347">Helicase</keyword>
<dbReference type="InParanoid" id="I1BVE9"/>
<evidence type="ECO:0000313" key="17">
    <source>
        <dbReference type="EMBL" id="EIE80179.1"/>
    </source>
</evidence>
<evidence type="ECO:0000256" key="11">
    <source>
        <dbReference type="ARBA" id="ARBA00023172"/>
    </source>
</evidence>
<dbReference type="GO" id="GO:0004386">
    <property type="term" value="F:helicase activity"/>
    <property type="evidence" value="ECO:0007669"/>
    <property type="project" value="UniProtKB-KW"/>
</dbReference>
<dbReference type="GO" id="GO:0043564">
    <property type="term" value="C:Ku70:Ku80 complex"/>
    <property type="evidence" value="ECO:0007669"/>
    <property type="project" value="InterPro"/>
</dbReference>
<keyword evidence="9" id="KW-0158">Chromosome</keyword>
<dbReference type="InterPro" id="IPR005161">
    <property type="entry name" value="Ku_N"/>
</dbReference>
<dbReference type="InterPro" id="IPR016194">
    <property type="entry name" value="SPOC-like_C_dom_sf"/>
</dbReference>
<dbReference type="InterPro" id="IPR036465">
    <property type="entry name" value="vWFA_dom_sf"/>
</dbReference>
<dbReference type="Gene3D" id="3.40.50.410">
    <property type="entry name" value="von Willebrand factor, type A domain"/>
    <property type="match status" value="1"/>
</dbReference>
<dbReference type="OMA" id="FWANVKH"/>
<dbReference type="AlphaFoldDB" id="I1BVE9"/>
<dbReference type="PANTHER" id="PTHR12604:SF2">
    <property type="entry name" value="X-RAY REPAIR CROSS-COMPLEMENTING PROTEIN 6"/>
    <property type="match status" value="1"/>
</dbReference>
<comment type="subcellular location">
    <subcellularLocation>
        <location evidence="2">Chromosome</location>
        <location evidence="2">Telomere</location>
    </subcellularLocation>
    <subcellularLocation>
        <location evidence="1">Nucleus</location>
    </subcellularLocation>
</comment>
<dbReference type="GO" id="GO:0003690">
    <property type="term" value="F:double-stranded DNA binding"/>
    <property type="evidence" value="ECO:0007669"/>
    <property type="project" value="TreeGrafter"/>
</dbReference>
<evidence type="ECO:0000256" key="7">
    <source>
        <dbReference type="ARBA" id="ARBA00022806"/>
    </source>
</evidence>
<evidence type="ECO:0000256" key="5">
    <source>
        <dbReference type="ARBA" id="ARBA00022763"/>
    </source>
</evidence>
<sequence length="572" mass="66008">MTYEPTEDGNSFFNEEDQEEKDTEQYNQKECILFVIDCNPTMFIKDEKGDIPVKSAFEKIRSSMLSKVLNQPTDQVGIVLFGTREKQNATDNESVYVLQTIDIPDASRIKEIDGFIQNISTLHDKYRSIDWEFPMSDLFWVCSDAFFGRFSAPKYSAKRMFLITNNDNPHQNNDAIRQSSVQRAKDLITTGVEIRLFGLQKDNKPFNPSLFYNAILDDPTSDSFSCHPKLEQLEAIVKSKRAKSRSQFHLPLKLSDHLSIGVTGYNMIIEQRISTAKYFYTAEDEVKEAIGTTRWICVDTNQPLTRMDIDYAFNYGGEKIIFSKKELEDIQTLSEPGILLLGFRDIKELEPHYQVTHPYFIYPDDTVNNTKIVKAKDGNLFFYKKGKYTTQDCCSYTSTNQEAIETAKEVVNKLYMREGFDPNRYENPCKYYADNNIRNHNNMIQTIALETEFEPEVDTIIPNYELIENELVSVIDNFKEQVGLDNITEEELLSFAVGQKRKVIDQDLSDSYKKLKLEGQSVENLWEQGQLTKLTNDSLKNFLKENGVQPKKVKADLVAQVSEYLSKKFKTN</sequence>
<keyword evidence="11" id="KW-0233">DNA recombination</keyword>
<dbReference type="GO" id="GO:0000781">
    <property type="term" value="C:chromosome, telomeric region"/>
    <property type="evidence" value="ECO:0007669"/>
    <property type="project" value="UniProtKB-SubCell"/>
</dbReference>
<keyword evidence="10" id="KW-0238">DNA-binding</keyword>
<dbReference type="PANTHER" id="PTHR12604">
    <property type="entry name" value="KU AUTOANTIGEN DNA HELICASE"/>
    <property type="match status" value="1"/>
</dbReference>
<dbReference type="InterPro" id="IPR006164">
    <property type="entry name" value="DNA_bd_Ku70/Ku80"/>
</dbReference>
<dbReference type="Proteomes" id="UP000009138">
    <property type="component" value="Unassembled WGS sequence"/>
</dbReference>
<dbReference type="SUPFAM" id="SSF53300">
    <property type="entry name" value="vWA-like"/>
    <property type="match status" value="1"/>
</dbReference>
<evidence type="ECO:0000256" key="10">
    <source>
        <dbReference type="ARBA" id="ARBA00023125"/>
    </source>
</evidence>
<dbReference type="InterPro" id="IPR006165">
    <property type="entry name" value="Ku70"/>
</dbReference>
<keyword evidence="5" id="KW-0227">DNA damage</keyword>
<name>I1BVE9_RHIO9</name>
<dbReference type="STRING" id="246409.I1BVE9"/>
<keyword evidence="6" id="KW-0378">Hydrolase</keyword>